<sequence length="120" mass="14615">MTHLSFHNHRRKPPRLLHYHLRFQFRLSWLHPFHSIGKKLPPDPLDQPLYGCEAETSSDCFSSVPISGYYSFYFGFPVRTQYTLRELIMMSRRRSYMREHNPSVVEGREWKRYKQRLKLL</sequence>
<proteinExistence type="predicted"/>
<dbReference type="Proteomes" id="UP000824890">
    <property type="component" value="Unassembled WGS sequence"/>
</dbReference>
<protein>
    <submittedName>
        <fullName evidence="1">Uncharacterized protein</fullName>
    </submittedName>
</protein>
<evidence type="ECO:0000313" key="2">
    <source>
        <dbReference type="Proteomes" id="UP000824890"/>
    </source>
</evidence>
<evidence type="ECO:0000313" key="1">
    <source>
        <dbReference type="EMBL" id="KAH0897007.1"/>
    </source>
</evidence>
<keyword evidence="2" id="KW-1185">Reference proteome</keyword>
<reference evidence="1 2" key="1">
    <citation type="submission" date="2021-05" db="EMBL/GenBank/DDBJ databases">
        <title>Genome Assembly of Synthetic Allotetraploid Brassica napus Reveals Homoeologous Exchanges between Subgenomes.</title>
        <authorList>
            <person name="Davis J.T."/>
        </authorList>
    </citation>
    <scope>NUCLEOTIDE SEQUENCE [LARGE SCALE GENOMIC DNA]</scope>
    <source>
        <strain evidence="2">cv. Da-Ae</strain>
        <tissue evidence="1">Seedling</tissue>
    </source>
</reference>
<gene>
    <name evidence="1" type="ORF">HID58_046575</name>
</gene>
<organism evidence="1 2">
    <name type="scientific">Brassica napus</name>
    <name type="common">Rape</name>
    <dbReference type="NCBI Taxonomy" id="3708"/>
    <lineage>
        <taxon>Eukaryota</taxon>
        <taxon>Viridiplantae</taxon>
        <taxon>Streptophyta</taxon>
        <taxon>Embryophyta</taxon>
        <taxon>Tracheophyta</taxon>
        <taxon>Spermatophyta</taxon>
        <taxon>Magnoliopsida</taxon>
        <taxon>eudicotyledons</taxon>
        <taxon>Gunneridae</taxon>
        <taxon>Pentapetalae</taxon>
        <taxon>rosids</taxon>
        <taxon>malvids</taxon>
        <taxon>Brassicales</taxon>
        <taxon>Brassicaceae</taxon>
        <taxon>Brassiceae</taxon>
        <taxon>Brassica</taxon>
    </lineage>
</organism>
<accession>A0ABQ8AXK0</accession>
<dbReference type="EMBL" id="JAGKQM010000012">
    <property type="protein sequence ID" value="KAH0897007.1"/>
    <property type="molecule type" value="Genomic_DNA"/>
</dbReference>
<comment type="caution">
    <text evidence="1">The sequence shown here is derived from an EMBL/GenBank/DDBJ whole genome shotgun (WGS) entry which is preliminary data.</text>
</comment>
<name>A0ABQ8AXK0_BRANA</name>